<dbReference type="Proteomes" id="UP000307380">
    <property type="component" value="Unassembled WGS sequence"/>
</dbReference>
<dbReference type="Pfam" id="PF01145">
    <property type="entry name" value="Band_7"/>
    <property type="match status" value="1"/>
</dbReference>
<dbReference type="OrthoDB" id="4857997at2"/>
<keyword evidence="1" id="KW-0812">Transmembrane</keyword>
<name>A0A4S4FPE8_9MICO</name>
<evidence type="ECO:0000313" key="4">
    <source>
        <dbReference type="Proteomes" id="UP000307380"/>
    </source>
</evidence>
<dbReference type="InterPro" id="IPR001107">
    <property type="entry name" value="Band_7"/>
</dbReference>
<dbReference type="GO" id="GO:0016020">
    <property type="term" value="C:membrane"/>
    <property type="evidence" value="ECO:0007669"/>
    <property type="project" value="InterPro"/>
</dbReference>
<accession>A0A4S4FPE8</accession>
<dbReference type="CDD" id="cd03401">
    <property type="entry name" value="SPFH_prohibitin"/>
    <property type="match status" value="1"/>
</dbReference>
<gene>
    <name evidence="3" type="ORF">E6C70_11815</name>
</gene>
<keyword evidence="1" id="KW-0472">Membrane</keyword>
<dbReference type="SMART" id="SM00244">
    <property type="entry name" value="PHB"/>
    <property type="match status" value="1"/>
</dbReference>
<dbReference type="InterPro" id="IPR036013">
    <property type="entry name" value="Band_7/SPFH_dom_sf"/>
</dbReference>
<dbReference type="Gene3D" id="3.30.479.30">
    <property type="entry name" value="Band 7 domain"/>
    <property type="match status" value="1"/>
</dbReference>
<evidence type="ECO:0000313" key="3">
    <source>
        <dbReference type="EMBL" id="THG32453.1"/>
    </source>
</evidence>
<organism evidence="3 4">
    <name type="scientific">Orlajensenia flava</name>
    <dbReference type="NCBI Taxonomy" id="2565934"/>
    <lineage>
        <taxon>Bacteria</taxon>
        <taxon>Bacillati</taxon>
        <taxon>Actinomycetota</taxon>
        <taxon>Actinomycetes</taxon>
        <taxon>Micrococcales</taxon>
        <taxon>Microbacteriaceae</taxon>
        <taxon>Orlajensenia</taxon>
    </lineage>
</organism>
<dbReference type="PANTHER" id="PTHR23222:SF0">
    <property type="entry name" value="PROHIBITIN 1"/>
    <property type="match status" value="1"/>
</dbReference>
<evidence type="ECO:0000256" key="1">
    <source>
        <dbReference type="SAM" id="Phobius"/>
    </source>
</evidence>
<dbReference type="SUPFAM" id="SSF117892">
    <property type="entry name" value="Band 7/SPFH domain"/>
    <property type="match status" value="1"/>
</dbReference>
<comment type="caution">
    <text evidence="3">The sequence shown here is derived from an EMBL/GenBank/DDBJ whole genome shotgun (WGS) entry which is preliminary data.</text>
</comment>
<feature type="transmembrane region" description="Helical" evidence="1">
    <location>
        <begin position="51"/>
        <end position="74"/>
    </location>
</feature>
<dbReference type="PANTHER" id="PTHR23222">
    <property type="entry name" value="PROHIBITIN"/>
    <property type="match status" value="1"/>
</dbReference>
<dbReference type="EMBL" id="SSSN01000009">
    <property type="protein sequence ID" value="THG32453.1"/>
    <property type="molecule type" value="Genomic_DNA"/>
</dbReference>
<dbReference type="RefSeq" id="WP_136424754.1">
    <property type="nucleotide sequence ID" value="NZ_OZ241748.1"/>
</dbReference>
<reference evidence="3 4" key="1">
    <citation type="submission" date="2019-04" db="EMBL/GenBank/DDBJ databases">
        <authorList>
            <person name="Jiang L."/>
        </authorList>
    </citation>
    <scope>NUCLEOTIDE SEQUENCE [LARGE SCALE GENOMIC DNA]</scope>
    <source>
        <strain evidence="3 4">YIM 131861</strain>
    </source>
</reference>
<dbReference type="AlphaFoldDB" id="A0A4S4FPE8"/>
<protein>
    <submittedName>
        <fullName evidence="3">Prohibitin family protein</fullName>
    </submittedName>
</protein>
<keyword evidence="1" id="KW-1133">Transmembrane helix</keyword>
<dbReference type="InterPro" id="IPR000163">
    <property type="entry name" value="Prohibitin"/>
</dbReference>
<keyword evidence="4" id="KW-1185">Reference proteome</keyword>
<evidence type="ECO:0000259" key="2">
    <source>
        <dbReference type="SMART" id="SM00244"/>
    </source>
</evidence>
<proteinExistence type="predicted"/>
<sequence length="329" mass="34674">MFVFALVLILLAIPTFVFALSRYRKAQAAGGADVAPDVSTSAGGYKLGARIAGGIAIALAGVGVVILAVTSFYTQDPGQANVLKDITGNVVGQNNSTGLQAKAPWVDTVTFNIRNQQIVFAGENGAASDNNGGTAAGPQITVQDKDGVSSNIDIAVRYSIRPDAVTDIYKKFLSEDNFKTSFIEQDIRSVVRLVPNDFSTLALITNRGDVEAAILKALEARWQDDGVSVDSISLQEIRPPKAVVDSYAAAQQAQINVTKEQANLDAAKVSAQQKVVQAQAEADANAILAASLTDPILRQRYLDTLKELAAAGNLVVVPDGFNGLVNVTK</sequence>
<feature type="domain" description="Band 7" evidence="2">
    <location>
        <begin position="71"/>
        <end position="251"/>
    </location>
</feature>